<feature type="compositionally biased region" description="Low complexity" evidence="5">
    <location>
        <begin position="436"/>
        <end position="451"/>
    </location>
</feature>
<evidence type="ECO:0000256" key="1">
    <source>
        <dbReference type="ARBA" id="ARBA00022723"/>
    </source>
</evidence>
<feature type="region of interest" description="Disordered" evidence="5">
    <location>
        <begin position="548"/>
        <end position="619"/>
    </location>
</feature>
<evidence type="ECO:0000256" key="5">
    <source>
        <dbReference type="SAM" id="MobiDB-lite"/>
    </source>
</evidence>
<dbReference type="InterPro" id="IPR050731">
    <property type="entry name" value="HRD1_E3_ubiq-ligases"/>
</dbReference>
<dbReference type="PANTHER" id="PTHR22763">
    <property type="entry name" value="RING ZINC FINGER PROTEIN"/>
    <property type="match status" value="1"/>
</dbReference>
<organism evidence="7 8">
    <name type="scientific">Pichia californica</name>
    <dbReference type="NCBI Taxonomy" id="460514"/>
    <lineage>
        <taxon>Eukaryota</taxon>
        <taxon>Fungi</taxon>
        <taxon>Dikarya</taxon>
        <taxon>Ascomycota</taxon>
        <taxon>Saccharomycotina</taxon>
        <taxon>Pichiomycetes</taxon>
        <taxon>Pichiales</taxon>
        <taxon>Pichiaceae</taxon>
        <taxon>Pichia</taxon>
    </lineage>
</organism>
<evidence type="ECO:0000256" key="3">
    <source>
        <dbReference type="ARBA" id="ARBA00022833"/>
    </source>
</evidence>
<feature type="compositionally biased region" description="Polar residues" evidence="5">
    <location>
        <begin position="452"/>
        <end position="469"/>
    </location>
</feature>
<dbReference type="Gene3D" id="3.30.40.10">
    <property type="entry name" value="Zinc/RING finger domain, C3HC4 (zinc finger)"/>
    <property type="match status" value="1"/>
</dbReference>
<evidence type="ECO:0000259" key="6">
    <source>
        <dbReference type="PROSITE" id="PS50089"/>
    </source>
</evidence>
<dbReference type="GO" id="GO:0061630">
    <property type="term" value="F:ubiquitin protein ligase activity"/>
    <property type="evidence" value="ECO:0007669"/>
    <property type="project" value="TreeGrafter"/>
</dbReference>
<sequence>RLSSAITSALESTSTPSSSSSSATAALPTPATSNLYPNPIAIIPTPSPARRIRGLDYPAFDVSNEGIYNDESQPVSRFLAPLQRVFERVYGQAESENFINSLSQGNSLTNSITNASSTSSSTSLARAADGAGPVQNESRNIILTVNYVYGGTSDYNANNSGSLLLYVPSIDETNEENVSVLVRLATEIALRTIAVSLRNSAGVSKETFDSLAVKKVKDLNDNELECPICYESYVDKKTEEDKDYDKNSKKRKADHIDESDSNSSNKKVKTNEGESVPAQAEASNSETETETEADEDHTLHKETDKSNPLVYIHYPVVMKCGHIFGASCLSEWFKTNSSCPLCRLKVPNVMETSNEESRDVTITLPNLARIISTCRPYIEDFNNRIMTFSLLDQEDDSNIVTENEEVIQLPTPMMNPSNGSLLDRLTSMRRTRSESRLGGSTSASALSSITSNAAPDTGTSNTPPATNRQSLVNFIREIFSSLSRRSEDDQLNTPGVGLGTNTVPIMRSIARNNNQFPGMFPPVGVESRRTPNGVETREISMFGNQIASIRSRQGRSSPTNGSSSRTSVATSTATSTENNNAASAASASSANHNEISNINEEHDSNSSNNANSGGDINTN</sequence>
<dbReference type="GO" id="GO:0008270">
    <property type="term" value="F:zinc ion binding"/>
    <property type="evidence" value="ECO:0007669"/>
    <property type="project" value="UniProtKB-KW"/>
</dbReference>
<dbReference type="GO" id="GO:0012505">
    <property type="term" value="C:endomembrane system"/>
    <property type="evidence" value="ECO:0007669"/>
    <property type="project" value="TreeGrafter"/>
</dbReference>
<dbReference type="InterPro" id="IPR013083">
    <property type="entry name" value="Znf_RING/FYVE/PHD"/>
</dbReference>
<feature type="compositionally biased region" description="Low complexity" evidence="5">
    <location>
        <begin position="7"/>
        <end position="30"/>
    </location>
</feature>
<dbReference type="AlphaFoldDB" id="A0A9P6WKB8"/>
<feature type="region of interest" description="Disordered" evidence="5">
    <location>
        <begin position="1"/>
        <end position="30"/>
    </location>
</feature>
<dbReference type="Proteomes" id="UP000697127">
    <property type="component" value="Unassembled WGS sequence"/>
</dbReference>
<gene>
    <name evidence="7" type="ORF">C6P40_000978</name>
</gene>
<evidence type="ECO:0000256" key="4">
    <source>
        <dbReference type="PROSITE-ProRule" id="PRU00175"/>
    </source>
</evidence>
<keyword evidence="2 4" id="KW-0863">Zinc-finger</keyword>
<dbReference type="GO" id="GO:0043161">
    <property type="term" value="P:proteasome-mediated ubiquitin-dependent protein catabolic process"/>
    <property type="evidence" value="ECO:0007669"/>
    <property type="project" value="TreeGrafter"/>
</dbReference>
<feature type="region of interest" description="Disordered" evidence="5">
    <location>
        <begin position="429"/>
        <end position="469"/>
    </location>
</feature>
<dbReference type="InterPro" id="IPR001841">
    <property type="entry name" value="Znf_RING"/>
</dbReference>
<dbReference type="GO" id="GO:0044695">
    <property type="term" value="C:Dsc E3 ubiquitin ligase complex"/>
    <property type="evidence" value="ECO:0007669"/>
    <property type="project" value="TreeGrafter"/>
</dbReference>
<reference evidence="7" key="1">
    <citation type="submission" date="2020-11" db="EMBL/GenBank/DDBJ databases">
        <title>Kefir isolates.</title>
        <authorList>
            <person name="Marcisauskas S."/>
            <person name="Kim Y."/>
            <person name="Blasche S."/>
        </authorList>
    </citation>
    <scope>NUCLEOTIDE SEQUENCE</scope>
    <source>
        <strain evidence="7">Olga-1</strain>
    </source>
</reference>
<dbReference type="SUPFAM" id="SSF57850">
    <property type="entry name" value="RING/U-box"/>
    <property type="match status" value="1"/>
</dbReference>
<dbReference type="EMBL" id="PUHW01000151">
    <property type="protein sequence ID" value="KAG0688439.1"/>
    <property type="molecule type" value="Genomic_DNA"/>
</dbReference>
<proteinExistence type="predicted"/>
<dbReference type="SMART" id="SM00184">
    <property type="entry name" value="RING"/>
    <property type="match status" value="1"/>
</dbReference>
<keyword evidence="1" id="KW-0479">Metal-binding</keyword>
<dbReference type="PANTHER" id="PTHR22763:SF162">
    <property type="entry name" value="TRANSMEMBRANE E3 UBIQUITIN-PROTEIN LIGASE 1"/>
    <property type="match status" value="1"/>
</dbReference>
<evidence type="ECO:0000313" key="8">
    <source>
        <dbReference type="Proteomes" id="UP000697127"/>
    </source>
</evidence>
<evidence type="ECO:0000313" key="7">
    <source>
        <dbReference type="EMBL" id="KAG0688439.1"/>
    </source>
</evidence>
<name>A0A9P6WKB8_9ASCO</name>
<feature type="compositionally biased region" description="Low complexity" evidence="5">
    <location>
        <begin position="554"/>
        <end position="598"/>
    </location>
</feature>
<keyword evidence="8" id="KW-1185">Reference proteome</keyword>
<comment type="caution">
    <text evidence="7">The sequence shown here is derived from an EMBL/GenBank/DDBJ whole genome shotgun (WGS) entry which is preliminary data.</text>
</comment>
<dbReference type="PROSITE" id="PS50089">
    <property type="entry name" value="ZF_RING_2"/>
    <property type="match status" value="1"/>
</dbReference>
<feature type="non-terminal residue" evidence="7">
    <location>
        <position position="1"/>
    </location>
</feature>
<feature type="region of interest" description="Disordered" evidence="5">
    <location>
        <begin position="240"/>
        <end position="302"/>
    </location>
</feature>
<feature type="domain" description="RING-type" evidence="6">
    <location>
        <begin position="316"/>
        <end position="343"/>
    </location>
</feature>
<keyword evidence="3" id="KW-0862">Zinc</keyword>
<evidence type="ECO:0000256" key="2">
    <source>
        <dbReference type="ARBA" id="ARBA00022771"/>
    </source>
</evidence>
<protein>
    <recommendedName>
        <fullName evidence="6">RING-type domain-containing protein</fullName>
    </recommendedName>
</protein>
<dbReference type="Pfam" id="PF13639">
    <property type="entry name" value="zf-RING_2"/>
    <property type="match status" value="1"/>
</dbReference>
<accession>A0A9P6WKB8</accession>
<dbReference type="SMART" id="SM01197">
    <property type="entry name" value="FANCL_C"/>
    <property type="match status" value="1"/>
</dbReference>